<evidence type="ECO:0000313" key="4">
    <source>
        <dbReference type="EMBL" id="BAF60352.1"/>
    </source>
</evidence>
<feature type="domain" description="SCP" evidence="3">
    <location>
        <begin position="141"/>
        <end position="256"/>
    </location>
</feature>
<organism evidence="4 5">
    <name type="scientific">Pelotomaculum thermopropionicum (strain DSM 13744 / JCM 10971 / SI)</name>
    <dbReference type="NCBI Taxonomy" id="370438"/>
    <lineage>
        <taxon>Bacteria</taxon>
        <taxon>Bacillati</taxon>
        <taxon>Bacillota</taxon>
        <taxon>Clostridia</taxon>
        <taxon>Eubacteriales</taxon>
        <taxon>Desulfotomaculaceae</taxon>
        <taxon>Pelotomaculum</taxon>
    </lineage>
</organism>
<evidence type="ECO:0000256" key="2">
    <source>
        <dbReference type="SAM" id="SignalP"/>
    </source>
</evidence>
<name>A5D088_PELTS</name>
<dbReference type="InterPro" id="IPR035940">
    <property type="entry name" value="CAP_sf"/>
</dbReference>
<sequence>MTKKITAVLLALALLLGGYMMLARKAEAATASQGKPTIFVYRAKVYKITFYTTNYRIYEYLKAKGYNVIYKGQLPEPAPAPAPAPQPQPQPTPAPEPAPKPQPQPEPAPTPAPQPTPQPSPSPAPAPTPSPILTADEQKMVDLVNQERVKAGLKPLVVDERLVKSARAKSQDMVDKNYFAHTSPSGVTPWDLMKAQGVTYRYAGENLAGNQTVERAHEALMNSPGHRENILNPNYTHIGIGIVRGGPYGAMFTQHFIGI</sequence>
<feature type="compositionally biased region" description="Pro residues" evidence="1">
    <location>
        <begin position="77"/>
        <end position="130"/>
    </location>
</feature>
<dbReference type="InterPro" id="IPR014044">
    <property type="entry name" value="CAP_dom"/>
</dbReference>
<dbReference type="Pfam" id="PF00188">
    <property type="entry name" value="CAP"/>
    <property type="match status" value="1"/>
</dbReference>
<proteinExistence type="predicted"/>
<dbReference type="PANTHER" id="PTHR31157:SF1">
    <property type="entry name" value="SCP DOMAIN-CONTAINING PROTEIN"/>
    <property type="match status" value="1"/>
</dbReference>
<gene>
    <name evidence="4" type="ordered locus">PTH_2171</name>
</gene>
<reference evidence="5" key="1">
    <citation type="journal article" date="2008" name="Genome Res.">
        <title>The genome of Pelotomaculum thermopropionicum reveals niche-associated evolution in anaerobic microbiota.</title>
        <authorList>
            <person name="Kosaka T."/>
            <person name="Kato S."/>
            <person name="Shimoyama T."/>
            <person name="Ishii S."/>
            <person name="Abe T."/>
            <person name="Watanabe K."/>
        </authorList>
    </citation>
    <scope>NUCLEOTIDE SEQUENCE [LARGE SCALE GENOMIC DNA]</scope>
    <source>
        <strain evidence="5">DSM 13744 / JCM 10971 / SI</strain>
    </source>
</reference>
<dbReference type="EMBL" id="AP009389">
    <property type="protein sequence ID" value="BAF60352.1"/>
    <property type="molecule type" value="Genomic_DNA"/>
</dbReference>
<dbReference type="STRING" id="370438.PTH_2171"/>
<dbReference type="SUPFAM" id="SSF55797">
    <property type="entry name" value="PR-1-like"/>
    <property type="match status" value="1"/>
</dbReference>
<feature type="region of interest" description="Disordered" evidence="1">
    <location>
        <begin position="77"/>
        <end position="132"/>
    </location>
</feature>
<feature type="signal peptide" evidence="2">
    <location>
        <begin position="1"/>
        <end position="28"/>
    </location>
</feature>
<dbReference type="Proteomes" id="UP000006556">
    <property type="component" value="Chromosome"/>
</dbReference>
<dbReference type="KEGG" id="pth:PTH_2171"/>
<evidence type="ECO:0000259" key="3">
    <source>
        <dbReference type="Pfam" id="PF00188"/>
    </source>
</evidence>
<feature type="chain" id="PRO_5002680598" description="SCP domain-containing protein" evidence="2">
    <location>
        <begin position="29"/>
        <end position="259"/>
    </location>
</feature>
<dbReference type="eggNOG" id="COG2340">
    <property type="taxonomic scope" value="Bacteria"/>
</dbReference>
<dbReference type="NCBIfam" id="TIGR02909">
    <property type="entry name" value="spore_YkwD"/>
    <property type="match status" value="1"/>
</dbReference>
<dbReference type="PANTHER" id="PTHR31157">
    <property type="entry name" value="SCP DOMAIN-CONTAINING PROTEIN"/>
    <property type="match status" value="1"/>
</dbReference>
<evidence type="ECO:0000256" key="1">
    <source>
        <dbReference type="SAM" id="MobiDB-lite"/>
    </source>
</evidence>
<keyword evidence="2" id="KW-0732">Signal</keyword>
<dbReference type="HOGENOM" id="CLU_048111_0_2_9"/>
<dbReference type="InterPro" id="IPR014258">
    <property type="entry name" value="CAP_domain_YkwD-like"/>
</dbReference>
<accession>A5D088</accession>
<protein>
    <recommendedName>
        <fullName evidence="3">SCP domain-containing protein</fullName>
    </recommendedName>
</protein>
<keyword evidence="5" id="KW-1185">Reference proteome</keyword>
<dbReference type="Gene3D" id="3.40.33.10">
    <property type="entry name" value="CAP"/>
    <property type="match status" value="1"/>
</dbReference>
<evidence type="ECO:0000313" key="5">
    <source>
        <dbReference type="Proteomes" id="UP000006556"/>
    </source>
</evidence>
<dbReference type="CDD" id="cd05379">
    <property type="entry name" value="CAP_bacterial"/>
    <property type="match status" value="1"/>
</dbReference>
<dbReference type="AlphaFoldDB" id="A5D088"/>